<dbReference type="eggNOG" id="COG2226">
    <property type="taxonomic scope" value="Bacteria"/>
</dbReference>
<feature type="domain" description="Methyltransferase type 11" evidence="1">
    <location>
        <begin position="119"/>
        <end position="199"/>
    </location>
</feature>
<dbReference type="SUPFAM" id="SSF53335">
    <property type="entry name" value="S-adenosyl-L-methionine-dependent methyltransferases"/>
    <property type="match status" value="1"/>
</dbReference>
<keyword evidence="2" id="KW-0489">Methyltransferase</keyword>
<keyword evidence="2" id="KW-0808">Transferase</keyword>
<reference evidence="2 3" key="1">
    <citation type="journal article" date="2008" name="Proc. Natl. Acad. Sci. U.S.A.">
        <title>Niche adaptation and genome expansion in the chlorophyll d-producing cyanobacterium Acaryochloris marina.</title>
        <authorList>
            <person name="Swingley W.D."/>
            <person name="Chen M."/>
            <person name="Cheung P.C."/>
            <person name="Conrad A.L."/>
            <person name="Dejesa L.C."/>
            <person name="Hao J."/>
            <person name="Honchak B.M."/>
            <person name="Karbach L.E."/>
            <person name="Kurdoglu A."/>
            <person name="Lahiri S."/>
            <person name="Mastrian S.D."/>
            <person name="Miyashita H."/>
            <person name="Page L."/>
            <person name="Ramakrishna P."/>
            <person name="Satoh S."/>
            <person name="Sattley W.M."/>
            <person name="Shimada Y."/>
            <person name="Taylor H.L."/>
            <person name="Tomo T."/>
            <person name="Tsuchiya T."/>
            <person name="Wang Z.T."/>
            <person name="Raymond J."/>
            <person name="Mimuro M."/>
            <person name="Blankenship R.E."/>
            <person name="Touchman J.W."/>
        </authorList>
    </citation>
    <scope>NUCLEOTIDE SEQUENCE [LARGE SCALE GENOMIC DNA]</scope>
    <source>
        <strain evidence="3">MBIC 11017</strain>
    </source>
</reference>
<dbReference type="Pfam" id="PF08241">
    <property type="entry name" value="Methyltransf_11"/>
    <property type="match status" value="1"/>
</dbReference>
<dbReference type="AlphaFoldDB" id="B0CEE7"/>
<protein>
    <submittedName>
        <fullName evidence="2">Methyltransferase type 11, putative</fullName>
    </submittedName>
</protein>
<accession>B0CEE7</accession>
<gene>
    <name evidence="2" type="ordered locus">AM1_1893</name>
</gene>
<evidence type="ECO:0000259" key="1">
    <source>
        <dbReference type="Pfam" id="PF08241"/>
    </source>
</evidence>
<sequence>MGSQFRFSDVAQSLLCCPVCKGQLELQDHHLSCQNADCSSVFPVVNCAPILLNEDASIFSIAEFEQEEGHVPPSTGSGVKARISAALPNIDVNPVAKQNYQQFTQQLLQYSEHPKVLVIGCGNLGQGMEELVRQSNIELIESDIYFSERTQLICDAHDLPFTDQSIDGVIIQAVLEHVVDPYRCVAEMHRVLKSNGLVYAETPFMQQVHMGRYDFTRFTHLGHRRLFRHFQEVESGPVGGPGMALAWSYQYFLLSFTKQKALRKLIKIFTRLTSFYLQYFDRYLVQQSGVFDAASGYYFIGKKDTKILSDRELIKLYKGNI</sequence>
<evidence type="ECO:0000313" key="3">
    <source>
        <dbReference type="Proteomes" id="UP000000268"/>
    </source>
</evidence>
<dbReference type="EMBL" id="CP000828">
    <property type="protein sequence ID" value="ABW26913.1"/>
    <property type="molecule type" value="Genomic_DNA"/>
</dbReference>
<dbReference type="Gene3D" id="2.20.25.10">
    <property type="match status" value="1"/>
</dbReference>
<evidence type="ECO:0000313" key="2">
    <source>
        <dbReference type="EMBL" id="ABW26913.1"/>
    </source>
</evidence>
<dbReference type="HOGENOM" id="CLU_884644_0_0_3"/>
<organism evidence="2 3">
    <name type="scientific">Acaryochloris marina (strain MBIC 11017)</name>
    <dbReference type="NCBI Taxonomy" id="329726"/>
    <lineage>
        <taxon>Bacteria</taxon>
        <taxon>Bacillati</taxon>
        <taxon>Cyanobacteriota</taxon>
        <taxon>Cyanophyceae</taxon>
        <taxon>Acaryochloridales</taxon>
        <taxon>Acaryochloridaceae</taxon>
        <taxon>Acaryochloris</taxon>
    </lineage>
</organism>
<name>B0CEE7_ACAM1</name>
<dbReference type="RefSeq" id="WP_012162415.1">
    <property type="nucleotide sequence ID" value="NC_009925.1"/>
</dbReference>
<dbReference type="GO" id="GO:0008757">
    <property type="term" value="F:S-adenosylmethionine-dependent methyltransferase activity"/>
    <property type="evidence" value="ECO:0007669"/>
    <property type="project" value="InterPro"/>
</dbReference>
<dbReference type="GO" id="GO:0032259">
    <property type="term" value="P:methylation"/>
    <property type="evidence" value="ECO:0007669"/>
    <property type="project" value="UniProtKB-KW"/>
</dbReference>
<dbReference type="CDD" id="cd02440">
    <property type="entry name" value="AdoMet_MTases"/>
    <property type="match status" value="1"/>
</dbReference>
<dbReference type="InterPro" id="IPR029063">
    <property type="entry name" value="SAM-dependent_MTases_sf"/>
</dbReference>
<dbReference type="KEGG" id="amr:AM1_1893"/>
<dbReference type="InterPro" id="IPR013216">
    <property type="entry name" value="Methyltransf_11"/>
</dbReference>
<dbReference type="eggNOG" id="COG2835">
    <property type="taxonomic scope" value="Bacteria"/>
</dbReference>
<keyword evidence="3" id="KW-1185">Reference proteome</keyword>
<dbReference type="Proteomes" id="UP000000268">
    <property type="component" value="Chromosome"/>
</dbReference>
<proteinExistence type="predicted"/>
<dbReference type="Gene3D" id="3.40.50.150">
    <property type="entry name" value="Vaccinia Virus protein VP39"/>
    <property type="match status" value="1"/>
</dbReference>
<dbReference type="STRING" id="329726.AM1_1893"/>
<dbReference type="SUPFAM" id="SSF158997">
    <property type="entry name" value="Trm112p-like"/>
    <property type="match status" value="1"/>
</dbReference>